<evidence type="ECO:0000313" key="1">
    <source>
        <dbReference type="EMBL" id="GGE47271.1"/>
    </source>
</evidence>
<keyword evidence="1" id="KW-0969">Cilium</keyword>
<proteinExistence type="predicted"/>
<dbReference type="AlphaFoldDB" id="A0A917AEY0"/>
<gene>
    <name evidence="1" type="primary">fliH1</name>
    <name evidence="1" type="ORF">GCM10011360_38150</name>
</gene>
<dbReference type="EMBL" id="BMFJ01000002">
    <property type="protein sequence ID" value="GGE47271.1"/>
    <property type="molecule type" value="Genomic_DNA"/>
</dbReference>
<name>A0A917AEY0_9RHOB</name>
<dbReference type="Proteomes" id="UP000612855">
    <property type="component" value="Unassembled WGS sequence"/>
</dbReference>
<protein>
    <submittedName>
        <fullName evidence="1">Flagellar biosynthesis protein</fullName>
    </submittedName>
</protein>
<organism evidence="1 2">
    <name type="scientific">Primorskyibacter flagellatus</name>
    <dbReference type="NCBI Taxonomy" id="1387277"/>
    <lineage>
        <taxon>Bacteria</taxon>
        <taxon>Pseudomonadati</taxon>
        <taxon>Pseudomonadota</taxon>
        <taxon>Alphaproteobacteria</taxon>
        <taxon>Rhodobacterales</taxon>
        <taxon>Roseobacteraceae</taxon>
        <taxon>Primorskyibacter</taxon>
    </lineage>
</organism>
<keyword evidence="2" id="KW-1185">Reference proteome</keyword>
<dbReference type="RefSeq" id="WP_188479405.1">
    <property type="nucleotide sequence ID" value="NZ_BMFJ01000002.1"/>
</dbReference>
<accession>A0A917AEY0</accession>
<keyword evidence="1" id="KW-0282">Flagellum</keyword>
<keyword evidence="1" id="KW-0966">Cell projection</keyword>
<comment type="caution">
    <text evidence="1">The sequence shown here is derived from an EMBL/GenBank/DDBJ whole genome shotgun (WGS) entry which is preliminary data.</text>
</comment>
<sequence>MSISHLLEDFGQPPASPVTPQAMTEESLETLRLEAFENGYKAGWDDSLKAQDGEATRIRDDFARNLQDLSFTYHEAHSHVMQSVTGLLEDIVALVLPEAMRQTLGPRVVEQLTEMAGTAGAQEVEIVSAPADLPLIRSFLEADAGFPVTATADDTLAEGQVFLRMSGQERQIDLDPVIAGIREAVETQLQETERSVRHG</sequence>
<evidence type="ECO:0000313" key="2">
    <source>
        <dbReference type="Proteomes" id="UP000612855"/>
    </source>
</evidence>
<reference evidence="2" key="1">
    <citation type="journal article" date="2019" name="Int. J. Syst. Evol. Microbiol.">
        <title>The Global Catalogue of Microorganisms (GCM) 10K type strain sequencing project: providing services to taxonomists for standard genome sequencing and annotation.</title>
        <authorList>
            <consortium name="The Broad Institute Genomics Platform"/>
            <consortium name="The Broad Institute Genome Sequencing Center for Infectious Disease"/>
            <person name="Wu L."/>
            <person name="Ma J."/>
        </authorList>
    </citation>
    <scope>NUCLEOTIDE SEQUENCE [LARGE SCALE GENOMIC DNA]</scope>
    <source>
        <strain evidence="2">CGMCC 1.12664</strain>
    </source>
</reference>